<evidence type="ECO:0000256" key="12">
    <source>
        <dbReference type="RuleBase" id="RU003355"/>
    </source>
</evidence>
<keyword evidence="9" id="KW-0572">Peptidoglycan-anchor</keyword>
<keyword evidence="14" id="KW-1133">Transmembrane helix</keyword>
<dbReference type="InterPro" id="IPR034213">
    <property type="entry name" value="S8_Vpr-like"/>
</dbReference>
<dbReference type="InterPro" id="IPR046450">
    <property type="entry name" value="PA_dom_sf"/>
</dbReference>
<evidence type="ECO:0000256" key="14">
    <source>
        <dbReference type="SAM" id="Phobius"/>
    </source>
</evidence>
<evidence type="ECO:0000256" key="9">
    <source>
        <dbReference type="ARBA" id="ARBA00023088"/>
    </source>
</evidence>
<feature type="compositionally biased region" description="Polar residues" evidence="13">
    <location>
        <begin position="1806"/>
        <end position="1820"/>
    </location>
</feature>
<keyword evidence="14" id="KW-0472">Membrane</keyword>
<dbReference type="Proteomes" id="UP001138793">
    <property type="component" value="Unassembled WGS sequence"/>
</dbReference>
<dbReference type="Pfam" id="PF00746">
    <property type="entry name" value="Gram_pos_anchor"/>
    <property type="match status" value="1"/>
</dbReference>
<dbReference type="CDD" id="cd07474">
    <property type="entry name" value="Peptidases_S8_subtilisin_Vpr-like"/>
    <property type="match status" value="1"/>
</dbReference>
<dbReference type="CDD" id="cd02133">
    <property type="entry name" value="PA_C5a_like"/>
    <property type="match status" value="1"/>
</dbReference>
<comment type="subcellular location">
    <subcellularLocation>
        <location evidence="1">Secreted</location>
        <location evidence="1">Cell wall</location>
        <topology evidence="1">Peptidoglycan-anchor</topology>
    </subcellularLocation>
</comment>
<gene>
    <name evidence="19" type="ORF">J2Z64_000388</name>
</gene>
<dbReference type="InterPro" id="IPR023828">
    <property type="entry name" value="Peptidase_S8_Ser-AS"/>
</dbReference>
<feature type="active site" description="Charge relay system" evidence="10 11">
    <location>
        <position position="605"/>
    </location>
</feature>
<protein>
    <submittedName>
        <fullName evidence="19">LPXTG-motif cell wall-anchored protein</fullName>
    </submittedName>
</protein>
<dbReference type="GO" id="GO:0006508">
    <property type="term" value="P:proteolysis"/>
    <property type="evidence" value="ECO:0007669"/>
    <property type="project" value="UniProtKB-KW"/>
</dbReference>
<evidence type="ECO:0000256" key="11">
    <source>
        <dbReference type="PROSITE-ProRule" id="PRU01240"/>
    </source>
</evidence>
<dbReference type="Gene3D" id="3.50.30.30">
    <property type="match status" value="1"/>
</dbReference>
<keyword evidence="14" id="KW-0812">Transmembrane</keyword>
<sequence length="1871" mass="201908">MKRRNFKKLFTSLLIFTLILSLFNPLFISAETDSKATKQLNVDERMSQLKEVVSKQQAILNQEPILHSSLQNLSSNKEVAVIVQLSESPVALEQGKKTVEGKTLSGTQATTVKNKVINEQARFENLLKADNIDYEKGFTYTQAFNGMSLKLNANDIDKLLTMDGVVSVDPDEEVHALELASDNKVGPMMVDTVPHLEVPELWDLGHEGQGVKVAVLDTGIDYNHPDFQEIYKGGHNFIEHTDDYARPRENEDPYETTPEDRPEHMPEFNANGSSFYTSHGTHVAGIIAGTGNNEYGIKGIAPKIDLYAYRVLGAYGSGFTSGIIAAIDKSVEEDMDIINLSLGGGSNSQTAPDAIAINNATLAGVTAIVATGNSGPGRGTVGNPASAALAISVGNSTLPEETIQANLVTHAGEYEQQYDAALMGWNFAEDPADTLSGTYDVVPVPGIGAASDYEGINVDGKIALVARGEIPFVDKIDIAKELGAVGILIHNNIDGEGPANVLLGNSFEFIPAFDISTSDGQALRDAIALTADKIGKVTFSDYQVDSTDGDHINPSSSRGPSTPVFDIKPDVSAPGTNIMATVPAYGKDYEDADYAQAYDRKTGTSMAAPQVAGIAALLLSKNPDWTPYDIKVALSNTAKQLDTELYDVFAQGPGRVQPLAAANAEALAYAIDTTIFDDQSLDYEKGTITFGRVAPDPENEITVTKQIEIRDVIGNSSDYDVSVEVTKAATGELADASVTVSKSSFTLKGTETLDVTLSIPAGEEAPGNELLGYVHITNGTTDLGLPFAVEFSTEVPSGLAYFELSEYAISPNGDGMHDQTTLEFGLLADEELMSIELWDAANPNGGYYDDGYLGYLALQALPAGGWQLPIGETYYDWETEEETAIPDGVYTVDFNSWDIANQSITLLADDGPLYVKSSTPEIEFDPVDDEIDGSEYIVTGSIDDTFIDFKTTVKRIFGIPYDVNEKLTATYELTDDTGHVLESNAVTLEQDGTFAIPLTELTSGENTLALMVDDIVANSAGQEITLNVTEAVKEFTISLTPSTTEPTEGPVTISVETDSEAELVAMKWLQGDKTADDFAEAGNNIDLETKAFDIHENGTYTVYVQNGEDVEAVQTITVENITDPVEEEITITLSPSTLEPTEGPITISVNTDSEAELVTMKWLQGDKTVEDFAEAGDPINLDSKAFDVHENGTYTVYVQNSEDIEAVQTITIENITDPVEEEISIILSPSTTDPTEGPISISVETDSEAELVAMKWLQGDKAADDFAEAGSTIDLNTKAFDVHENGIYTVYVQNSNGVEAVQTIAIGNIIVPGELSITLIPSTTEPTEGPVSISVITNSETDLTALKWLPGERTAEDFIEAGNDIDLATKTFDITENGSYTVYANNHDELEAIQTIAIENIIEPGDEVITISLTPSTTALTEGPVTISIDTDSAADLTVLQWLEGERSVEDFAESGNAIDLDAKAFDVHENGTYTVYVKNSNGAEAVQSLAVTNITEPVEEEFTITLSPSTTEPTEGPVIISVGTDSEAELVAMKWLQGDKTAVDFSENGHAIDLHTKAFDVHENGTYTVYAKNRNDIEAVQTIHVENITEPAPKEETVIATPQIVNGIATISNDAIEKLADGGTLIIKLDEVESVQIKLTENQLAALKAKGATLIIQNHHIEMQIPLTNLPDGKDISINLKKQDDIEEAVSRVYDLTIYANEDEINTFKDPITLLFTIDVNKVNNADALNMYYLNEETEEWELIPGAVYQDGKVSVKVDHFTQFAVFEDTDDDKDPVDQDPVDKNGDKKDPKDQDPIDGDYSGVGKNTGNKPGSGTNKNIGYAKADSGDGKKLPSTATTTYNYLAIGAALVLIGLVAIYMQHRRKRKSMY</sequence>
<dbReference type="GO" id="GO:0004252">
    <property type="term" value="F:serine-type endopeptidase activity"/>
    <property type="evidence" value="ECO:0007669"/>
    <property type="project" value="UniProtKB-UniRule"/>
</dbReference>
<dbReference type="InterPro" id="IPR036852">
    <property type="entry name" value="Peptidase_S8/S53_dom_sf"/>
</dbReference>
<name>A0A9X0YQU5_9BACI</name>
<dbReference type="InterPro" id="IPR023827">
    <property type="entry name" value="Peptidase_S8_Asp-AS"/>
</dbReference>
<evidence type="ECO:0000256" key="10">
    <source>
        <dbReference type="PIRSR" id="PIRSR615500-1"/>
    </source>
</evidence>
<dbReference type="PROSITE" id="PS00138">
    <property type="entry name" value="SUBTILASE_SER"/>
    <property type="match status" value="1"/>
</dbReference>
<keyword evidence="8 11" id="KW-0720">Serine protease</keyword>
<evidence type="ECO:0000256" key="8">
    <source>
        <dbReference type="ARBA" id="ARBA00022825"/>
    </source>
</evidence>
<dbReference type="Gene3D" id="3.40.50.200">
    <property type="entry name" value="Peptidase S8/S53 domain"/>
    <property type="match status" value="1"/>
</dbReference>
<evidence type="ECO:0000256" key="3">
    <source>
        <dbReference type="ARBA" id="ARBA00022512"/>
    </source>
</evidence>
<keyword evidence="7 11" id="KW-0378">Hydrolase</keyword>
<dbReference type="Pfam" id="PF00082">
    <property type="entry name" value="Peptidase_S8"/>
    <property type="match status" value="1"/>
</dbReference>
<evidence type="ECO:0000256" key="7">
    <source>
        <dbReference type="ARBA" id="ARBA00022801"/>
    </source>
</evidence>
<dbReference type="Pfam" id="PF02225">
    <property type="entry name" value="PA"/>
    <property type="match status" value="1"/>
</dbReference>
<evidence type="ECO:0000259" key="15">
    <source>
        <dbReference type="Pfam" id="PF00082"/>
    </source>
</evidence>
<dbReference type="PRINTS" id="PR00723">
    <property type="entry name" value="SUBTILISIN"/>
</dbReference>
<comment type="caution">
    <text evidence="19">The sequence shown here is derived from an EMBL/GenBank/DDBJ whole genome shotgun (WGS) entry which is preliminary data.</text>
</comment>
<feature type="active site" description="Charge relay system" evidence="10 11">
    <location>
        <position position="279"/>
    </location>
</feature>
<evidence type="ECO:0000259" key="18">
    <source>
        <dbReference type="Pfam" id="PF05922"/>
    </source>
</evidence>
<evidence type="ECO:0000259" key="16">
    <source>
        <dbReference type="Pfam" id="PF00746"/>
    </source>
</evidence>
<feature type="compositionally biased region" description="Basic and acidic residues" evidence="13">
    <location>
        <begin position="1782"/>
        <end position="1796"/>
    </location>
</feature>
<keyword evidence="4" id="KW-0964">Secreted</keyword>
<dbReference type="SUPFAM" id="SSF52025">
    <property type="entry name" value="PA domain"/>
    <property type="match status" value="1"/>
</dbReference>
<feature type="domain" description="PA" evidence="17">
    <location>
        <begin position="438"/>
        <end position="523"/>
    </location>
</feature>
<feature type="transmembrane region" description="Helical" evidence="14">
    <location>
        <begin position="1842"/>
        <end position="1861"/>
    </location>
</feature>
<evidence type="ECO:0000256" key="1">
    <source>
        <dbReference type="ARBA" id="ARBA00004168"/>
    </source>
</evidence>
<dbReference type="RefSeq" id="WP_149475109.1">
    <property type="nucleotide sequence ID" value="NZ_JAGGMB010000001.1"/>
</dbReference>
<feature type="region of interest" description="Disordered" evidence="13">
    <location>
        <begin position="1770"/>
        <end position="1832"/>
    </location>
</feature>
<dbReference type="PROSITE" id="PS00136">
    <property type="entry name" value="SUBTILASE_ASP"/>
    <property type="match status" value="1"/>
</dbReference>
<evidence type="ECO:0000256" key="13">
    <source>
        <dbReference type="SAM" id="MobiDB-lite"/>
    </source>
</evidence>
<feature type="domain" description="Gram-positive cocci surface proteins LPxTG" evidence="16">
    <location>
        <begin position="1828"/>
        <end position="1866"/>
    </location>
</feature>
<dbReference type="SUPFAM" id="SSF52743">
    <property type="entry name" value="Subtilisin-like"/>
    <property type="match status" value="1"/>
</dbReference>
<accession>A0A9X0YQU5</accession>
<evidence type="ECO:0000256" key="6">
    <source>
        <dbReference type="ARBA" id="ARBA00022729"/>
    </source>
</evidence>
<reference evidence="19" key="1">
    <citation type="submission" date="2021-03" db="EMBL/GenBank/DDBJ databases">
        <title>Genomic Encyclopedia of Type Strains, Phase IV (KMG-IV): sequencing the most valuable type-strain genomes for metagenomic binning, comparative biology and taxonomic classification.</title>
        <authorList>
            <person name="Goeker M."/>
        </authorList>
    </citation>
    <scope>NUCLEOTIDE SEQUENCE</scope>
    <source>
        <strain evidence="19">DSM 107338</strain>
    </source>
</reference>
<keyword evidence="3" id="KW-0134">Cell wall</keyword>
<dbReference type="OrthoDB" id="9798386at2"/>
<dbReference type="NCBIfam" id="TIGR01167">
    <property type="entry name" value="LPXTG_anchor"/>
    <property type="match status" value="1"/>
</dbReference>
<evidence type="ECO:0000256" key="4">
    <source>
        <dbReference type="ARBA" id="ARBA00022525"/>
    </source>
</evidence>
<feature type="domain" description="Peptidase S8/S53" evidence="15">
    <location>
        <begin position="208"/>
        <end position="650"/>
    </location>
</feature>
<dbReference type="InterPro" id="IPR003137">
    <property type="entry name" value="PA_domain"/>
</dbReference>
<dbReference type="InterPro" id="IPR019931">
    <property type="entry name" value="LPXTG_anchor"/>
</dbReference>
<feature type="compositionally biased region" description="Acidic residues" evidence="13">
    <location>
        <begin position="1770"/>
        <end position="1781"/>
    </location>
</feature>
<dbReference type="InterPro" id="IPR022398">
    <property type="entry name" value="Peptidase_S8_His-AS"/>
</dbReference>
<dbReference type="PANTHER" id="PTHR43806">
    <property type="entry name" value="PEPTIDASE S8"/>
    <property type="match status" value="1"/>
</dbReference>
<proteinExistence type="inferred from homology"/>
<feature type="domain" description="Inhibitor I9" evidence="18">
    <location>
        <begin position="110"/>
        <end position="175"/>
    </location>
</feature>
<dbReference type="InterPro" id="IPR015500">
    <property type="entry name" value="Peptidase_S8_subtilisin-rel"/>
</dbReference>
<dbReference type="Pfam" id="PF05922">
    <property type="entry name" value="Inhibitor_I9"/>
    <property type="match status" value="1"/>
</dbReference>
<feature type="active site" description="Charge relay system" evidence="10 11">
    <location>
        <position position="217"/>
    </location>
</feature>
<dbReference type="PROSITE" id="PS00137">
    <property type="entry name" value="SUBTILASE_HIS"/>
    <property type="match status" value="1"/>
</dbReference>
<evidence type="ECO:0000259" key="17">
    <source>
        <dbReference type="Pfam" id="PF02225"/>
    </source>
</evidence>
<dbReference type="InterPro" id="IPR010259">
    <property type="entry name" value="S8pro/Inhibitor_I9"/>
</dbReference>
<dbReference type="PANTHER" id="PTHR43806:SF65">
    <property type="entry name" value="SERINE PROTEASE APRX"/>
    <property type="match status" value="1"/>
</dbReference>
<evidence type="ECO:0000313" key="20">
    <source>
        <dbReference type="Proteomes" id="UP001138793"/>
    </source>
</evidence>
<dbReference type="InterPro" id="IPR000209">
    <property type="entry name" value="Peptidase_S8/S53_dom"/>
</dbReference>
<dbReference type="PROSITE" id="PS51892">
    <property type="entry name" value="SUBTILASE"/>
    <property type="match status" value="1"/>
</dbReference>
<keyword evidence="5 11" id="KW-0645">Protease</keyword>
<evidence type="ECO:0000313" key="19">
    <source>
        <dbReference type="EMBL" id="MBP2076177.1"/>
    </source>
</evidence>
<evidence type="ECO:0000256" key="5">
    <source>
        <dbReference type="ARBA" id="ARBA00022670"/>
    </source>
</evidence>
<keyword evidence="6" id="KW-0732">Signal</keyword>
<dbReference type="EMBL" id="JAGGMB010000001">
    <property type="protein sequence ID" value="MBP2076177.1"/>
    <property type="molecule type" value="Genomic_DNA"/>
</dbReference>
<evidence type="ECO:0000256" key="2">
    <source>
        <dbReference type="ARBA" id="ARBA00011073"/>
    </source>
</evidence>
<dbReference type="InterPro" id="IPR050131">
    <property type="entry name" value="Peptidase_S8_subtilisin-like"/>
</dbReference>
<comment type="similarity">
    <text evidence="2 11 12">Belongs to the peptidase S8 family.</text>
</comment>
<organism evidence="19 20">
    <name type="scientific">Oceanobacillus polygoni</name>
    <dbReference type="NCBI Taxonomy" id="1235259"/>
    <lineage>
        <taxon>Bacteria</taxon>
        <taxon>Bacillati</taxon>
        <taxon>Bacillota</taxon>
        <taxon>Bacilli</taxon>
        <taxon>Bacillales</taxon>
        <taxon>Bacillaceae</taxon>
        <taxon>Oceanobacillus</taxon>
    </lineage>
</organism>
<keyword evidence="20" id="KW-1185">Reference proteome</keyword>